<protein>
    <submittedName>
        <fullName evidence="1">Uncharacterized protein</fullName>
    </submittedName>
</protein>
<accession>A0ABD2TWS2</accession>
<organism evidence="1 2">
    <name type="scientific">Solanum stoloniferum</name>
    <dbReference type="NCBI Taxonomy" id="62892"/>
    <lineage>
        <taxon>Eukaryota</taxon>
        <taxon>Viridiplantae</taxon>
        <taxon>Streptophyta</taxon>
        <taxon>Embryophyta</taxon>
        <taxon>Tracheophyta</taxon>
        <taxon>Spermatophyta</taxon>
        <taxon>Magnoliopsida</taxon>
        <taxon>eudicotyledons</taxon>
        <taxon>Gunneridae</taxon>
        <taxon>Pentapetalae</taxon>
        <taxon>asterids</taxon>
        <taxon>lamiids</taxon>
        <taxon>Solanales</taxon>
        <taxon>Solanaceae</taxon>
        <taxon>Solanoideae</taxon>
        <taxon>Solaneae</taxon>
        <taxon>Solanum</taxon>
    </lineage>
</organism>
<gene>
    <name evidence="1" type="ORF">AABB24_014041</name>
</gene>
<evidence type="ECO:0000313" key="2">
    <source>
        <dbReference type="Proteomes" id="UP001627284"/>
    </source>
</evidence>
<reference evidence="1 2" key="1">
    <citation type="submission" date="2024-05" db="EMBL/GenBank/DDBJ databases">
        <title>De novo assembly of an allotetraploid wild potato.</title>
        <authorList>
            <person name="Hosaka A.J."/>
        </authorList>
    </citation>
    <scope>NUCLEOTIDE SEQUENCE [LARGE SCALE GENOMIC DNA]</scope>
    <source>
        <tissue evidence="1">Young leaves</tissue>
    </source>
</reference>
<evidence type="ECO:0000313" key="1">
    <source>
        <dbReference type="EMBL" id="KAL3360913.1"/>
    </source>
</evidence>
<dbReference type="Proteomes" id="UP001627284">
    <property type="component" value="Unassembled WGS sequence"/>
</dbReference>
<sequence>MENWNRARAEMGITIQSSIQIFPKGRGTAACTRFQPKSPKFRMIRSMWAVVAEKAAGVVHASLMLLKLMNVVVHAAVTSRIAAASYDVELRIDAASGVLTLDSFWVLLSRDLGRVWG</sequence>
<name>A0ABD2TWS2_9SOLN</name>
<comment type="caution">
    <text evidence="1">The sequence shown here is derived from an EMBL/GenBank/DDBJ whole genome shotgun (WGS) entry which is preliminary data.</text>
</comment>
<proteinExistence type="predicted"/>
<keyword evidence="2" id="KW-1185">Reference proteome</keyword>
<dbReference type="AlphaFoldDB" id="A0ABD2TWS2"/>
<dbReference type="EMBL" id="JBJKTR010000008">
    <property type="protein sequence ID" value="KAL3360913.1"/>
    <property type="molecule type" value="Genomic_DNA"/>
</dbReference>